<protein>
    <recommendedName>
        <fullName evidence="4">Negative elongation factor E</fullName>
    </recommendedName>
</protein>
<proteinExistence type="inferred from homology"/>
<dbReference type="InterPro" id="IPR033102">
    <property type="entry name" value="NELFE"/>
</dbReference>
<dbReference type="GO" id="GO:0003723">
    <property type="term" value="F:RNA binding"/>
    <property type="evidence" value="ECO:0007669"/>
    <property type="project" value="UniProtKB-UniRule"/>
</dbReference>
<keyword evidence="10" id="KW-0539">Nucleus</keyword>
<feature type="domain" description="RRM" evidence="13">
    <location>
        <begin position="167"/>
        <end position="237"/>
    </location>
</feature>
<keyword evidence="5" id="KW-0158">Chromosome</keyword>
<dbReference type="GO" id="GO:0032021">
    <property type="term" value="C:NELF complex"/>
    <property type="evidence" value="ECO:0007669"/>
    <property type="project" value="InterPro"/>
</dbReference>
<feature type="compositionally biased region" description="Basic and acidic residues" evidence="12">
    <location>
        <begin position="77"/>
        <end position="98"/>
    </location>
</feature>
<dbReference type="InterPro" id="IPR000504">
    <property type="entry name" value="RRM_dom"/>
</dbReference>
<keyword evidence="9" id="KW-0804">Transcription</keyword>
<dbReference type="GO" id="GO:0005694">
    <property type="term" value="C:chromosome"/>
    <property type="evidence" value="ECO:0007669"/>
    <property type="project" value="UniProtKB-SubCell"/>
</dbReference>
<dbReference type="InterPro" id="IPR012677">
    <property type="entry name" value="Nucleotide-bd_a/b_plait_sf"/>
</dbReference>
<dbReference type="SUPFAM" id="SSF54928">
    <property type="entry name" value="RNA-binding domain, RBD"/>
    <property type="match status" value="1"/>
</dbReference>
<comment type="subcellular location">
    <subcellularLocation>
        <location evidence="2">Chromosome</location>
    </subcellularLocation>
    <subcellularLocation>
        <location evidence="1">Nucleus</location>
    </subcellularLocation>
</comment>
<feature type="region of interest" description="Disordered" evidence="12">
    <location>
        <begin position="33"/>
        <end position="101"/>
    </location>
</feature>
<dbReference type="PANTHER" id="PTHR17250">
    <property type="entry name" value="NEGATIVE ELONGATION FACTOR E"/>
    <property type="match status" value="1"/>
</dbReference>
<dbReference type="Pfam" id="PF00076">
    <property type="entry name" value="RRM_1"/>
    <property type="match status" value="1"/>
</dbReference>
<evidence type="ECO:0000256" key="10">
    <source>
        <dbReference type="ARBA" id="ARBA00023242"/>
    </source>
</evidence>
<evidence type="ECO:0000313" key="14">
    <source>
        <dbReference type="EMBL" id="CAG4645866.1"/>
    </source>
</evidence>
<evidence type="ECO:0000259" key="13">
    <source>
        <dbReference type="PROSITE" id="PS50102"/>
    </source>
</evidence>
<keyword evidence="6" id="KW-0678">Repressor</keyword>
<dbReference type="PANTHER" id="PTHR17250:SF0">
    <property type="entry name" value="NEGATIVE ELONGATION FACTOR E"/>
    <property type="match status" value="1"/>
</dbReference>
<dbReference type="SMART" id="SM00360">
    <property type="entry name" value="RRM"/>
    <property type="match status" value="1"/>
</dbReference>
<evidence type="ECO:0000256" key="1">
    <source>
        <dbReference type="ARBA" id="ARBA00004123"/>
    </source>
</evidence>
<evidence type="ECO:0000256" key="11">
    <source>
        <dbReference type="PROSITE-ProRule" id="PRU00176"/>
    </source>
</evidence>
<comment type="similarity">
    <text evidence="3">Belongs to the RRM NELF-E family.</text>
</comment>
<evidence type="ECO:0000256" key="8">
    <source>
        <dbReference type="ARBA" id="ARBA00023015"/>
    </source>
</evidence>
<gene>
    <name evidence="14" type="primary">EOG090X0F8Z</name>
</gene>
<organism evidence="14">
    <name type="scientific">Lynceus sp. MCZ IZ 141354</name>
    <dbReference type="NCBI Taxonomy" id="1930659"/>
    <lineage>
        <taxon>Eukaryota</taxon>
        <taxon>Metazoa</taxon>
        <taxon>Ecdysozoa</taxon>
        <taxon>Arthropoda</taxon>
        <taxon>Crustacea</taxon>
        <taxon>Branchiopoda</taxon>
        <taxon>Diplostraca</taxon>
        <taxon>Laevicaudata</taxon>
        <taxon>Lynceidae</taxon>
        <taxon>Lynceus</taxon>
    </lineage>
</organism>
<evidence type="ECO:0000256" key="3">
    <source>
        <dbReference type="ARBA" id="ARBA00006120"/>
    </source>
</evidence>
<dbReference type="AlphaFoldDB" id="A0A9N6WTI5"/>
<evidence type="ECO:0000256" key="5">
    <source>
        <dbReference type="ARBA" id="ARBA00022454"/>
    </source>
</evidence>
<name>A0A9N6WTI5_9CRUS</name>
<evidence type="ECO:0000256" key="2">
    <source>
        <dbReference type="ARBA" id="ARBA00004286"/>
    </source>
</evidence>
<sequence>MVYHLHFPSSYTEEEQMLQAKYAKLRKKKKALVALRTPKPEVEKSSLPTKRPHQNEARDAREVAKKLLKSGAIQVAKPDRSKDSTGFKRSRTLERKLSTTESRVGFQPFAANTINPPPNTPAATQPPEFEEVKAKPKIASLYSSFVSGGVANPTLPEPSPEKPKSGHTIYVHGYGLSEAFLKKSFAKFGSVVNISMELEKNCGFLTFDKTSCTERAINEANGTTIEGITLKVSLARRQPNIEPINDASSSTTWSTLASRSSQKGNLRSDERELVTYDEEIF</sequence>
<dbReference type="InterPro" id="IPR035979">
    <property type="entry name" value="RBD_domain_sf"/>
</dbReference>
<evidence type="ECO:0000256" key="4">
    <source>
        <dbReference type="ARBA" id="ARBA00014464"/>
    </source>
</evidence>
<evidence type="ECO:0000256" key="9">
    <source>
        <dbReference type="ARBA" id="ARBA00023163"/>
    </source>
</evidence>
<accession>A0A9N6WTI5</accession>
<feature type="region of interest" description="Disordered" evidence="12">
    <location>
        <begin position="241"/>
        <end position="261"/>
    </location>
</feature>
<evidence type="ECO:0000256" key="6">
    <source>
        <dbReference type="ARBA" id="ARBA00022491"/>
    </source>
</evidence>
<dbReference type="EMBL" id="OC989211">
    <property type="protein sequence ID" value="CAG4645866.1"/>
    <property type="molecule type" value="Genomic_DNA"/>
</dbReference>
<dbReference type="PROSITE" id="PS50102">
    <property type="entry name" value="RRM"/>
    <property type="match status" value="1"/>
</dbReference>
<keyword evidence="8" id="KW-0805">Transcription regulation</keyword>
<dbReference type="Gene3D" id="3.30.70.330">
    <property type="match status" value="1"/>
</dbReference>
<evidence type="ECO:0000256" key="12">
    <source>
        <dbReference type="SAM" id="MobiDB-lite"/>
    </source>
</evidence>
<keyword evidence="7 11" id="KW-0694">RNA-binding</keyword>
<reference evidence="14" key="1">
    <citation type="submission" date="2021-04" db="EMBL/GenBank/DDBJ databases">
        <authorList>
            <person name="Cornetti L."/>
        </authorList>
    </citation>
    <scope>NUCLEOTIDE SEQUENCE</scope>
</reference>
<feature type="compositionally biased region" description="Low complexity" evidence="12">
    <location>
        <begin position="248"/>
        <end position="261"/>
    </location>
</feature>
<dbReference type="GO" id="GO:0034244">
    <property type="term" value="P:negative regulation of transcription elongation by RNA polymerase II"/>
    <property type="evidence" value="ECO:0007669"/>
    <property type="project" value="TreeGrafter"/>
</dbReference>
<evidence type="ECO:0000256" key="7">
    <source>
        <dbReference type="ARBA" id="ARBA00022884"/>
    </source>
</evidence>
<feature type="compositionally biased region" description="Basic and acidic residues" evidence="12">
    <location>
        <begin position="53"/>
        <end position="65"/>
    </location>
</feature>